<dbReference type="GO" id="GO:0071038">
    <property type="term" value="P:TRAMP-dependent tRNA surveillance pathway"/>
    <property type="evidence" value="ECO:0007669"/>
    <property type="project" value="TreeGrafter"/>
</dbReference>
<keyword evidence="13" id="KW-1185">Reference proteome</keyword>
<evidence type="ECO:0000313" key="13">
    <source>
        <dbReference type="Proteomes" id="UP001431783"/>
    </source>
</evidence>
<sequence>MPRNKVSYKPVRYVSRKKAYTSSYSRKQYRGKEANLQVNQNYSENKGQTSEMPEYPINNIVALPQNSDALNNVIRQNQQDFSYKKYLRRKAKGRSNTYCRNTPDTNCDVKPDINEIKFKTLNNFNVNRHTFILSDSEDDISFEETMNNKNINKNSHSLLRENVDNKAEKNDERSSSADDDVILVENEAANDIIEIDDNMEQDIPEVNDNTGECNALVSTPESSTSNDFLENSQLNQNPKFNFSLHGSEFKDSEFLIPTINVDISESGSISSISDISNSLKTNVFNLVDFPKEKDNLFDENNLEKFKNSITPQRHIENSVIADHSNFMGKADIYSKKQLPTLSDIGTDHKTHKRVRGRSVIRELVNDRAYILLSSAEKKMKAKKRKVKDGISNSLNDTDLTEITSPETSKKKKRKKMKKKEVSLTGETDDCENCENMIRTDSFSGVHANTHDKSENTNGGVILEKSETTFKQKQKKHQLVQVVDTNDVRKRSKKDRLFSGNSEKEECEQIILKKSDKAGKKNIQHKNEEQIELKDQVNTSLIERKRKRRKEQRLSEGEVVDGADGEISIEVSSISKRKPKKKRLSENYETENCQPTEVESTDCEVNIETSEKYIRQKTYSNTENASEVLHIQENSPPLTNLDESSFITCTEHGQKVDETELYIIECKPMEKEANNITQISSIKHTSDVVESSPLLDLVESNIDIGDHKPINKLDFVKNYSEPITYNETPSLADKNSTDSKESIRNMLRDIESPKQMLDAVQSTTSVSSEDNFKSSIDKNNCINQNLDKSCATAETAYAVCKLSETLTAGDKLLNKKLEENEVLHSTEDNGVNLSQIATSFTCKEENTEIVSLPTQVKMENLCDTTLHVNNQTNVVHVDEKNRNSELLQIEKDVINLVVKNEPQELESISCKEKQEFKVGSTESNLPIVSVEQECDFSISEVKEKLPDVIEKIISKKDPITSMRTLCEYLEEVNDPLDVLKKVSMIKEAFLAKSVDTEVDSPSIIEEVVSEDDVHSVSSDGSSVLCIESDSSDIDLIDNFTLINCESSTPVKEVGKSNRGFEKHTFVSNKSCSDTDKNITKDKDICNDKRRHETRSLLHSREAGNHERGLDKYDVEGIQQFMSDDQKLWEISAEDLPHKQFVPKGKRCVKCKEIGHLGYNCPNKSNLPKCILCGVAGHLDFKCPNRICTQCGRKSSIMKSTCQYCKHYRSSTCSLCKMRGHPRNKCPDLWRRYHLTVEHGELVKSEGMKLKEKEDLWCSFCANLGHFDVFCSSARRTGNFQQLDPRIHDYKDIYGSRGNGKEKNNRSKGTLSRNAEMVPKIANTVANNVVNTLTNSVVLSPNYNYDCTKSYDEKTSYILSHSKEITPCLQMGYTHDSMEYKLTPLITNVAISSAIVKVERPQEDIVKTEISEETIRGSNECEQTKNNNVSKISDSVTFSSVMKSNDSEPLEFIEEVEEFVEELPKNSKLSKSRSKYENLDPDSLKFFIESKIDVLKTHIRNELDLLKKTPFKIDKLYNSFTEYNKDQVMPKRKIPVSEIQNLHKTMNMMLFGRARLKSGSSHRSKLELALEREGNFSLSFRKSLCYSYEYIFGQSKVCNISYKRLFKSLRKKFRKNDISPEAINFLEESEPLKNEDANSANVSSVSSLKTELKGAKNDCKSDILTFFIETEIGTLKNYILNELKLLQRKKFLIRNLYNKYSAYRKMLKTPGGQSKISLWYKRKLMKSVNMMLFGRSFLKFGRIHHQKLVAFVDTPGAFSDISKNMRESLYCSYEYIFGQIEHDHVNYTYLMKLLLRQHKNEQF</sequence>
<gene>
    <name evidence="12" type="ORF">WA026_012985</name>
</gene>
<name>A0AAW1TV50_9CUCU</name>
<dbReference type="GO" id="GO:0008270">
    <property type="term" value="F:zinc ion binding"/>
    <property type="evidence" value="ECO:0007669"/>
    <property type="project" value="UniProtKB-KW"/>
</dbReference>
<protein>
    <recommendedName>
        <fullName evidence="7">Zinc finger CCHC domain-containing protein 7</fullName>
    </recommendedName>
    <alternativeName>
        <fullName evidence="8">TRAMP-like complex RNA-binding factor ZCCHC7</fullName>
    </alternativeName>
</protein>
<feature type="compositionally biased region" description="Basic and acidic residues" evidence="10">
    <location>
        <begin position="1292"/>
        <end position="1303"/>
    </location>
</feature>
<comment type="subcellular location">
    <subcellularLocation>
        <location evidence="1">Nucleus</location>
    </subcellularLocation>
</comment>
<feature type="compositionally biased region" description="Basic residues" evidence="10">
    <location>
        <begin position="409"/>
        <end position="418"/>
    </location>
</feature>
<dbReference type="PROSITE" id="PS50158">
    <property type="entry name" value="ZF_CCHC"/>
    <property type="match status" value="1"/>
</dbReference>
<dbReference type="PANTHER" id="PTHR46543">
    <property type="entry name" value="ZINC FINGER CCHC DOMAIN-CONTAINING PROTEIN 7"/>
    <property type="match status" value="1"/>
</dbReference>
<keyword evidence="5" id="KW-0862">Zinc</keyword>
<dbReference type="GO" id="GO:0003723">
    <property type="term" value="F:RNA binding"/>
    <property type="evidence" value="ECO:0007669"/>
    <property type="project" value="TreeGrafter"/>
</dbReference>
<evidence type="ECO:0000256" key="6">
    <source>
        <dbReference type="ARBA" id="ARBA00023242"/>
    </source>
</evidence>
<dbReference type="InterPro" id="IPR051644">
    <property type="entry name" value="TRAMP_AT-DNA-binding"/>
</dbReference>
<dbReference type="GO" id="GO:0031499">
    <property type="term" value="C:TRAMP complex"/>
    <property type="evidence" value="ECO:0007669"/>
    <property type="project" value="TreeGrafter"/>
</dbReference>
<dbReference type="GO" id="GO:0071031">
    <property type="term" value="P:nuclear mRNA surveillance of mRNA 3'-end processing"/>
    <property type="evidence" value="ECO:0007669"/>
    <property type="project" value="TreeGrafter"/>
</dbReference>
<feature type="domain" description="CCHC-type" evidence="11">
    <location>
        <begin position="1145"/>
        <end position="1161"/>
    </location>
</feature>
<evidence type="ECO:0000313" key="12">
    <source>
        <dbReference type="EMBL" id="KAK9871606.1"/>
    </source>
</evidence>
<evidence type="ECO:0000256" key="1">
    <source>
        <dbReference type="ARBA" id="ARBA00004123"/>
    </source>
</evidence>
<evidence type="ECO:0000256" key="9">
    <source>
        <dbReference type="PROSITE-ProRule" id="PRU00047"/>
    </source>
</evidence>
<dbReference type="SUPFAM" id="SSF57756">
    <property type="entry name" value="Retrovirus zinc finger-like domains"/>
    <property type="match status" value="1"/>
</dbReference>
<dbReference type="GO" id="GO:0071039">
    <property type="term" value="P:nuclear polyadenylation-dependent CUT catabolic process"/>
    <property type="evidence" value="ECO:0007669"/>
    <property type="project" value="TreeGrafter"/>
</dbReference>
<evidence type="ECO:0000256" key="4">
    <source>
        <dbReference type="ARBA" id="ARBA00022771"/>
    </source>
</evidence>
<dbReference type="GO" id="GO:0071037">
    <property type="term" value="P:nuclear polyadenylation-dependent snRNA catabolic process"/>
    <property type="evidence" value="ECO:0007669"/>
    <property type="project" value="TreeGrafter"/>
</dbReference>
<dbReference type="InterPro" id="IPR001878">
    <property type="entry name" value="Znf_CCHC"/>
</dbReference>
<evidence type="ECO:0000256" key="3">
    <source>
        <dbReference type="ARBA" id="ARBA00022737"/>
    </source>
</evidence>
<accession>A0AAW1TV50</accession>
<evidence type="ECO:0000256" key="7">
    <source>
        <dbReference type="ARBA" id="ARBA00041190"/>
    </source>
</evidence>
<dbReference type="Gene3D" id="4.10.60.10">
    <property type="entry name" value="Zinc finger, CCHC-type"/>
    <property type="match status" value="2"/>
</dbReference>
<feature type="compositionally biased region" description="Polar residues" evidence="10">
    <location>
        <begin position="390"/>
        <end position="406"/>
    </location>
</feature>
<dbReference type="GO" id="GO:0071036">
    <property type="term" value="P:nuclear polyadenylation-dependent snoRNA catabolic process"/>
    <property type="evidence" value="ECO:0007669"/>
    <property type="project" value="TreeGrafter"/>
</dbReference>
<feature type="region of interest" description="Disordered" evidence="10">
    <location>
        <begin position="1292"/>
        <end position="1311"/>
    </location>
</feature>
<dbReference type="InterPro" id="IPR036875">
    <property type="entry name" value="Znf_CCHC_sf"/>
</dbReference>
<evidence type="ECO:0000256" key="8">
    <source>
        <dbReference type="ARBA" id="ARBA00043023"/>
    </source>
</evidence>
<keyword evidence="2" id="KW-0479">Metal-binding</keyword>
<keyword evidence="6" id="KW-0539">Nucleus</keyword>
<evidence type="ECO:0000256" key="10">
    <source>
        <dbReference type="SAM" id="MobiDB-lite"/>
    </source>
</evidence>
<dbReference type="EMBL" id="JARQZJ010000006">
    <property type="protein sequence ID" value="KAK9871606.1"/>
    <property type="molecule type" value="Genomic_DNA"/>
</dbReference>
<evidence type="ECO:0000256" key="5">
    <source>
        <dbReference type="ARBA" id="ARBA00022833"/>
    </source>
</evidence>
<dbReference type="PANTHER" id="PTHR46543:SF1">
    <property type="entry name" value="ZINC FINGER CCHC DOMAIN-CONTAINING PROTEIN 7"/>
    <property type="match status" value="1"/>
</dbReference>
<dbReference type="GO" id="GO:0071035">
    <property type="term" value="P:nuclear polyadenylation-dependent rRNA catabolic process"/>
    <property type="evidence" value="ECO:0007669"/>
    <property type="project" value="TreeGrafter"/>
</dbReference>
<reference evidence="12 13" key="1">
    <citation type="submission" date="2023-03" db="EMBL/GenBank/DDBJ databases">
        <title>Genome insight into feeding habits of ladybird beetles.</title>
        <authorList>
            <person name="Li H.-S."/>
            <person name="Huang Y.-H."/>
            <person name="Pang H."/>
        </authorList>
    </citation>
    <scope>NUCLEOTIDE SEQUENCE [LARGE SCALE GENOMIC DNA]</scope>
    <source>
        <strain evidence="12">SYSU_2023b</strain>
        <tissue evidence="12">Whole body</tissue>
    </source>
</reference>
<dbReference type="Proteomes" id="UP001431783">
    <property type="component" value="Unassembled WGS sequence"/>
</dbReference>
<organism evidence="12 13">
    <name type="scientific">Henosepilachna vigintioctopunctata</name>
    <dbReference type="NCBI Taxonomy" id="420089"/>
    <lineage>
        <taxon>Eukaryota</taxon>
        <taxon>Metazoa</taxon>
        <taxon>Ecdysozoa</taxon>
        <taxon>Arthropoda</taxon>
        <taxon>Hexapoda</taxon>
        <taxon>Insecta</taxon>
        <taxon>Pterygota</taxon>
        <taxon>Neoptera</taxon>
        <taxon>Endopterygota</taxon>
        <taxon>Coleoptera</taxon>
        <taxon>Polyphaga</taxon>
        <taxon>Cucujiformia</taxon>
        <taxon>Coccinelloidea</taxon>
        <taxon>Coccinellidae</taxon>
        <taxon>Epilachninae</taxon>
        <taxon>Epilachnini</taxon>
        <taxon>Henosepilachna</taxon>
    </lineage>
</organism>
<dbReference type="SMART" id="SM00343">
    <property type="entry name" value="ZnF_C2HC"/>
    <property type="match status" value="3"/>
</dbReference>
<comment type="caution">
    <text evidence="12">The sequence shown here is derived from an EMBL/GenBank/DDBJ whole genome shotgun (WGS) entry which is preliminary data.</text>
</comment>
<evidence type="ECO:0000259" key="11">
    <source>
        <dbReference type="PROSITE" id="PS50158"/>
    </source>
</evidence>
<keyword evidence="3" id="KW-0677">Repeat</keyword>
<proteinExistence type="predicted"/>
<keyword evidence="4 9" id="KW-0863">Zinc-finger</keyword>
<feature type="region of interest" description="Disordered" evidence="10">
    <location>
        <begin position="386"/>
        <end position="424"/>
    </location>
</feature>
<evidence type="ECO:0000256" key="2">
    <source>
        <dbReference type="ARBA" id="ARBA00022723"/>
    </source>
</evidence>